<feature type="region of interest" description="Disordered" evidence="1">
    <location>
        <begin position="72"/>
        <end position="100"/>
    </location>
</feature>
<dbReference type="AlphaFoldDB" id="A0AAE0LQ64"/>
<keyword evidence="4" id="KW-1185">Reference proteome</keyword>
<dbReference type="RefSeq" id="XP_062656363.1">
    <property type="nucleotide sequence ID" value="XM_062804263.1"/>
</dbReference>
<reference evidence="3" key="2">
    <citation type="submission" date="2023-06" db="EMBL/GenBank/DDBJ databases">
        <authorList>
            <consortium name="Lawrence Berkeley National Laboratory"/>
            <person name="Haridas S."/>
            <person name="Hensen N."/>
            <person name="Bonometti L."/>
            <person name="Westerberg I."/>
            <person name="Brannstrom I.O."/>
            <person name="Guillou S."/>
            <person name="Cros-Aarteil S."/>
            <person name="Calhoun S."/>
            <person name="Kuo A."/>
            <person name="Mondo S."/>
            <person name="Pangilinan J."/>
            <person name="Riley R."/>
            <person name="Labutti K."/>
            <person name="Andreopoulos B."/>
            <person name="Lipzen A."/>
            <person name="Chen C."/>
            <person name="Yanf M."/>
            <person name="Daum C."/>
            <person name="Ng V."/>
            <person name="Clum A."/>
            <person name="Steindorff A."/>
            <person name="Ohm R."/>
            <person name="Martin F."/>
            <person name="Silar P."/>
            <person name="Natvig D."/>
            <person name="Lalanne C."/>
            <person name="Gautier V."/>
            <person name="Ament-Velasquez S.L."/>
            <person name="Kruys A."/>
            <person name="Hutchinson M.I."/>
            <person name="Powell A.J."/>
            <person name="Barry K."/>
            <person name="Miller A.N."/>
            <person name="Grigoriev I.V."/>
            <person name="Debuchy R."/>
            <person name="Gladieux P."/>
            <person name="Thoren M.H."/>
            <person name="Johannesson H."/>
        </authorList>
    </citation>
    <scope>NUCLEOTIDE SEQUENCE</scope>
    <source>
        <strain evidence="3">CBS 168.71</strain>
    </source>
</reference>
<gene>
    <name evidence="3" type="ORF">B0H64DRAFT_402942</name>
</gene>
<evidence type="ECO:0000313" key="3">
    <source>
        <dbReference type="EMBL" id="KAK3292849.1"/>
    </source>
</evidence>
<keyword evidence="2" id="KW-0812">Transmembrane</keyword>
<protein>
    <submittedName>
        <fullName evidence="3">Uncharacterized protein</fullName>
    </submittedName>
</protein>
<keyword evidence="2" id="KW-0472">Membrane</keyword>
<feature type="compositionally biased region" description="Polar residues" evidence="1">
    <location>
        <begin position="14"/>
        <end position="29"/>
    </location>
</feature>
<dbReference type="PANTHER" id="PTHR37848">
    <property type="entry name" value="EXPRESSED PROTEIN"/>
    <property type="match status" value="1"/>
</dbReference>
<comment type="caution">
    <text evidence="3">The sequence shown here is derived from an EMBL/GenBank/DDBJ whole genome shotgun (WGS) entry which is preliminary data.</text>
</comment>
<dbReference type="PANTHER" id="PTHR37848:SF1">
    <property type="entry name" value="SUN DOMAIN-CONTAINING PROTEIN"/>
    <property type="match status" value="1"/>
</dbReference>
<feature type="region of interest" description="Disordered" evidence="1">
    <location>
        <begin position="1"/>
        <end position="35"/>
    </location>
</feature>
<dbReference type="GeneID" id="87841211"/>
<evidence type="ECO:0000313" key="4">
    <source>
        <dbReference type="Proteomes" id="UP001278766"/>
    </source>
</evidence>
<sequence length="362" mass="40716">MGKLNTSPPPGLAGSSSDADAVSLHSQSGGRVFENDLEDGETSFYKVDANAGTEFLIHESLDKNPSDLERQIRKSATKPPRPSVRVLGTHSQTVQEKGKSEKKTITDFDVSLDLTPYLFSDAASATSWTKLRTVENTEKTRRGTILPKRAPGVKRDIEVTSPKPTLAEWCHRYCASHSSIKSFVLKREVSGFDQEKMREKLETLVRGTNYRGKVTISFPVKDNSVVIYSDCKANRWRLTPWIVWVCYLSFLWLLTWPYLFFRTKRFEVAIADWPFSVIEYDGSQQYVSMSEDHIYNLWGRAISRAVLDKRQGTLGQEDLIASQTAPEQPFGNALEGAPSFLRHGVNAITAVNRQLGWGGDSW</sequence>
<proteinExistence type="predicted"/>
<feature type="transmembrane region" description="Helical" evidence="2">
    <location>
        <begin position="241"/>
        <end position="261"/>
    </location>
</feature>
<reference evidence="3" key="1">
    <citation type="journal article" date="2023" name="Mol. Phylogenet. Evol.">
        <title>Genome-scale phylogeny and comparative genomics of the fungal order Sordariales.</title>
        <authorList>
            <person name="Hensen N."/>
            <person name="Bonometti L."/>
            <person name="Westerberg I."/>
            <person name="Brannstrom I.O."/>
            <person name="Guillou S."/>
            <person name="Cros-Aarteil S."/>
            <person name="Calhoun S."/>
            <person name="Haridas S."/>
            <person name="Kuo A."/>
            <person name="Mondo S."/>
            <person name="Pangilinan J."/>
            <person name="Riley R."/>
            <person name="LaButti K."/>
            <person name="Andreopoulos B."/>
            <person name="Lipzen A."/>
            <person name="Chen C."/>
            <person name="Yan M."/>
            <person name="Daum C."/>
            <person name="Ng V."/>
            <person name="Clum A."/>
            <person name="Steindorff A."/>
            <person name="Ohm R.A."/>
            <person name="Martin F."/>
            <person name="Silar P."/>
            <person name="Natvig D.O."/>
            <person name="Lalanne C."/>
            <person name="Gautier V."/>
            <person name="Ament-Velasquez S.L."/>
            <person name="Kruys A."/>
            <person name="Hutchinson M.I."/>
            <person name="Powell A.J."/>
            <person name="Barry K."/>
            <person name="Miller A.N."/>
            <person name="Grigoriev I.V."/>
            <person name="Debuchy R."/>
            <person name="Gladieux P."/>
            <person name="Hiltunen Thoren M."/>
            <person name="Johannesson H."/>
        </authorList>
    </citation>
    <scope>NUCLEOTIDE SEQUENCE</scope>
    <source>
        <strain evidence="3">CBS 168.71</strain>
    </source>
</reference>
<evidence type="ECO:0000256" key="1">
    <source>
        <dbReference type="SAM" id="MobiDB-lite"/>
    </source>
</evidence>
<dbReference type="EMBL" id="JAUEPN010000006">
    <property type="protein sequence ID" value="KAK3292849.1"/>
    <property type="molecule type" value="Genomic_DNA"/>
</dbReference>
<evidence type="ECO:0000256" key="2">
    <source>
        <dbReference type="SAM" id="Phobius"/>
    </source>
</evidence>
<dbReference type="Proteomes" id="UP001278766">
    <property type="component" value="Unassembled WGS sequence"/>
</dbReference>
<name>A0AAE0LQ64_9PEZI</name>
<organism evidence="3 4">
    <name type="scientific">Chaetomium fimeti</name>
    <dbReference type="NCBI Taxonomy" id="1854472"/>
    <lineage>
        <taxon>Eukaryota</taxon>
        <taxon>Fungi</taxon>
        <taxon>Dikarya</taxon>
        <taxon>Ascomycota</taxon>
        <taxon>Pezizomycotina</taxon>
        <taxon>Sordariomycetes</taxon>
        <taxon>Sordariomycetidae</taxon>
        <taxon>Sordariales</taxon>
        <taxon>Chaetomiaceae</taxon>
        <taxon>Chaetomium</taxon>
    </lineage>
</organism>
<accession>A0AAE0LQ64</accession>
<keyword evidence="2" id="KW-1133">Transmembrane helix</keyword>